<dbReference type="AlphaFoldDB" id="A0A939DWF0"/>
<dbReference type="InterPro" id="IPR036188">
    <property type="entry name" value="FAD/NAD-bd_sf"/>
</dbReference>
<gene>
    <name evidence="5" type="ORF">JF543_04740</name>
</gene>
<comment type="caution">
    <text evidence="5">The sequence shown here is derived from an EMBL/GenBank/DDBJ whole genome shotgun (WGS) entry which is preliminary data.</text>
</comment>
<dbReference type="InterPro" id="IPR023753">
    <property type="entry name" value="FAD/NAD-binding_dom"/>
</dbReference>
<protein>
    <submittedName>
        <fullName evidence="5">NAD(P)/FAD-dependent oxidoreductase</fullName>
    </submittedName>
</protein>
<feature type="domain" description="FAD/NAD(P)-binding" evidence="4">
    <location>
        <begin position="180"/>
        <end position="282"/>
    </location>
</feature>
<dbReference type="InterPro" id="IPR050097">
    <property type="entry name" value="Ferredoxin-NADP_redctase_2"/>
</dbReference>
<dbReference type="Proteomes" id="UP000664385">
    <property type="component" value="Unassembled WGS sequence"/>
</dbReference>
<dbReference type="Gene3D" id="3.50.50.60">
    <property type="entry name" value="FAD/NAD(P)-binding domain"/>
    <property type="match status" value="2"/>
</dbReference>
<proteinExistence type="predicted"/>
<dbReference type="SUPFAM" id="SSF51905">
    <property type="entry name" value="FAD/NAD(P)-binding domain"/>
    <property type="match status" value="1"/>
</dbReference>
<accession>A0A939DWF0</accession>
<dbReference type="Pfam" id="PF07992">
    <property type="entry name" value="Pyr_redox_2"/>
    <property type="match status" value="2"/>
</dbReference>
<feature type="domain" description="FAD/NAD(P)-binding" evidence="4">
    <location>
        <begin position="2"/>
        <end position="125"/>
    </location>
</feature>
<dbReference type="RefSeq" id="WP_206822863.1">
    <property type="nucleotide sequence ID" value="NZ_JAEMWU010000001.1"/>
</dbReference>
<dbReference type="GO" id="GO:0004791">
    <property type="term" value="F:thioredoxin-disulfide reductase (NADPH) activity"/>
    <property type="evidence" value="ECO:0007669"/>
    <property type="project" value="UniProtKB-EC"/>
</dbReference>
<dbReference type="EMBL" id="JAEMWU010000001">
    <property type="protein sequence ID" value="MBN8205263.1"/>
    <property type="molecule type" value="Genomic_DNA"/>
</dbReference>
<sequence>MHDVIIIGAGPAGLQAALTLGRMRRTTALIDSGRYRNEHVRHMHNVLAADGTPPAEFRATARRQLAAYPTVTVHDDTVETVRAADAGYEAVFADGSTLRARIVLLATGMLDKLPPVPGLDGLWGRRAFNCPFCDGHEFVGRRVGLLGADARIEHLAQLLSPIAAELVVFDDGGLDTGIRSRLLDANVTVHSEPVTAVSETDDGVRVDAGAAVDVAALFLTPRTTRQRAPFAAQLGLRMLPNGAIEIDDVGRTSHAGVFAAGDIAQSATAGGMPSVISAAASGQRAASFITMQLTAGDGQ</sequence>
<organism evidence="5 6">
    <name type="scientific">Microbacterium esteraromaticum</name>
    <dbReference type="NCBI Taxonomy" id="57043"/>
    <lineage>
        <taxon>Bacteria</taxon>
        <taxon>Bacillati</taxon>
        <taxon>Actinomycetota</taxon>
        <taxon>Actinomycetes</taxon>
        <taxon>Micrococcales</taxon>
        <taxon>Microbacteriaceae</taxon>
        <taxon>Microbacterium</taxon>
    </lineage>
</organism>
<evidence type="ECO:0000256" key="3">
    <source>
        <dbReference type="ARBA" id="ARBA00048132"/>
    </source>
</evidence>
<comment type="catalytic activity">
    <reaction evidence="3">
        <text>[thioredoxin]-dithiol + NADP(+) = [thioredoxin]-disulfide + NADPH + H(+)</text>
        <dbReference type="Rhea" id="RHEA:20345"/>
        <dbReference type="Rhea" id="RHEA-COMP:10698"/>
        <dbReference type="Rhea" id="RHEA-COMP:10700"/>
        <dbReference type="ChEBI" id="CHEBI:15378"/>
        <dbReference type="ChEBI" id="CHEBI:29950"/>
        <dbReference type="ChEBI" id="CHEBI:50058"/>
        <dbReference type="ChEBI" id="CHEBI:57783"/>
        <dbReference type="ChEBI" id="CHEBI:58349"/>
        <dbReference type="EC" id="1.8.1.9"/>
    </reaction>
</comment>
<evidence type="ECO:0000256" key="1">
    <source>
        <dbReference type="ARBA" id="ARBA00022630"/>
    </source>
</evidence>
<keyword evidence="2" id="KW-0560">Oxidoreductase</keyword>
<evidence type="ECO:0000259" key="4">
    <source>
        <dbReference type="Pfam" id="PF07992"/>
    </source>
</evidence>
<name>A0A939DWF0_9MICO</name>
<keyword evidence="1" id="KW-0285">Flavoprotein</keyword>
<evidence type="ECO:0000313" key="6">
    <source>
        <dbReference type="Proteomes" id="UP000664385"/>
    </source>
</evidence>
<dbReference type="PRINTS" id="PR00469">
    <property type="entry name" value="PNDRDTASEII"/>
</dbReference>
<reference evidence="5" key="1">
    <citation type="submission" date="2020-12" db="EMBL/GenBank/DDBJ databases">
        <title>PHA producing bacteria isolated from mangrove.</title>
        <authorList>
            <person name="Zheng W."/>
            <person name="Yu S."/>
            <person name="Huang Y."/>
        </authorList>
    </citation>
    <scope>NUCLEOTIDE SEQUENCE</scope>
    <source>
        <strain evidence="5">GN8-5</strain>
    </source>
</reference>
<evidence type="ECO:0000256" key="2">
    <source>
        <dbReference type="ARBA" id="ARBA00023002"/>
    </source>
</evidence>
<evidence type="ECO:0000313" key="5">
    <source>
        <dbReference type="EMBL" id="MBN8205263.1"/>
    </source>
</evidence>
<dbReference type="PANTHER" id="PTHR48105">
    <property type="entry name" value="THIOREDOXIN REDUCTASE 1-RELATED-RELATED"/>
    <property type="match status" value="1"/>
</dbReference>
<dbReference type="PRINTS" id="PR00368">
    <property type="entry name" value="FADPNR"/>
</dbReference>